<evidence type="ECO:0000256" key="1">
    <source>
        <dbReference type="SAM" id="Phobius"/>
    </source>
</evidence>
<dbReference type="AlphaFoldDB" id="A0A6J8CRI3"/>
<evidence type="ECO:0000256" key="2">
    <source>
        <dbReference type="SAM" id="SignalP"/>
    </source>
</evidence>
<organism evidence="3 4">
    <name type="scientific">Mytilus coruscus</name>
    <name type="common">Sea mussel</name>
    <dbReference type="NCBI Taxonomy" id="42192"/>
    <lineage>
        <taxon>Eukaryota</taxon>
        <taxon>Metazoa</taxon>
        <taxon>Spiralia</taxon>
        <taxon>Lophotrochozoa</taxon>
        <taxon>Mollusca</taxon>
        <taxon>Bivalvia</taxon>
        <taxon>Autobranchia</taxon>
        <taxon>Pteriomorphia</taxon>
        <taxon>Mytilida</taxon>
        <taxon>Mytiloidea</taxon>
        <taxon>Mytilidae</taxon>
        <taxon>Mytilinae</taxon>
        <taxon>Mytilus</taxon>
    </lineage>
</organism>
<protein>
    <recommendedName>
        <fullName evidence="5">TNFR-Cys domain-containing protein</fullName>
    </recommendedName>
</protein>
<keyword evidence="1" id="KW-1133">Transmembrane helix</keyword>
<keyword evidence="4" id="KW-1185">Reference proteome</keyword>
<feature type="transmembrane region" description="Helical" evidence="1">
    <location>
        <begin position="135"/>
        <end position="159"/>
    </location>
</feature>
<evidence type="ECO:0000313" key="3">
    <source>
        <dbReference type="EMBL" id="CAC5397470.1"/>
    </source>
</evidence>
<gene>
    <name evidence="3" type="ORF">MCOR_31900</name>
</gene>
<evidence type="ECO:0000313" key="4">
    <source>
        <dbReference type="Proteomes" id="UP000507470"/>
    </source>
</evidence>
<sequence>MYVSVAATVITLMAITIGSQPLCELGSEKKSCCFPTVQPDCTRQCPSQYLLLVNSSKVLCSKHGKLQTIKVIDTPFPREPFCTRTCPSGFQVSVLKSTLTCSKCRTTCNVRNLMKMDYTSETNTNNKAKRSEMPIIATVLSTTAITGCGITLAIIICFLRKRRRWANSSYTCYNGYRQGKERNVSE</sequence>
<keyword evidence="1" id="KW-0812">Transmembrane</keyword>
<reference evidence="3 4" key="1">
    <citation type="submission" date="2020-06" db="EMBL/GenBank/DDBJ databases">
        <authorList>
            <person name="Li R."/>
            <person name="Bekaert M."/>
        </authorList>
    </citation>
    <scope>NUCLEOTIDE SEQUENCE [LARGE SCALE GENOMIC DNA]</scope>
    <source>
        <strain evidence="4">wild</strain>
    </source>
</reference>
<keyword evidence="1" id="KW-0472">Membrane</keyword>
<dbReference type="Proteomes" id="UP000507470">
    <property type="component" value="Unassembled WGS sequence"/>
</dbReference>
<feature type="chain" id="PRO_5027093059" description="TNFR-Cys domain-containing protein" evidence="2">
    <location>
        <begin position="20"/>
        <end position="186"/>
    </location>
</feature>
<dbReference type="OrthoDB" id="6109178at2759"/>
<keyword evidence="2" id="KW-0732">Signal</keyword>
<feature type="signal peptide" evidence="2">
    <location>
        <begin position="1"/>
        <end position="19"/>
    </location>
</feature>
<name>A0A6J8CRI3_MYTCO</name>
<evidence type="ECO:0008006" key="5">
    <source>
        <dbReference type="Google" id="ProtNLM"/>
    </source>
</evidence>
<dbReference type="EMBL" id="CACVKT020005684">
    <property type="protein sequence ID" value="CAC5397470.1"/>
    <property type="molecule type" value="Genomic_DNA"/>
</dbReference>
<proteinExistence type="predicted"/>
<accession>A0A6J8CRI3</accession>